<feature type="region of interest" description="Disordered" evidence="1">
    <location>
        <begin position="107"/>
        <end position="150"/>
    </location>
</feature>
<accession>A0A6J7E819</accession>
<name>A0A6J7E819_9ZZZZ</name>
<reference evidence="2" key="1">
    <citation type="submission" date="2020-05" db="EMBL/GenBank/DDBJ databases">
        <authorList>
            <person name="Chiriac C."/>
            <person name="Salcher M."/>
            <person name="Ghai R."/>
            <person name="Kavagutti S V."/>
        </authorList>
    </citation>
    <scope>NUCLEOTIDE SEQUENCE</scope>
</reference>
<feature type="compositionally biased region" description="Low complexity" evidence="1">
    <location>
        <begin position="107"/>
        <end position="137"/>
    </location>
</feature>
<sequence>MSKGRHTAVLVGASVVLVFGGTTAMAGVVAAEPPTTPVASSTVAVRSDVPARANRSNADRQARLALARKIASQRHASHVAKLKADALQSAAHKAHQIAVRNAAARKSAARKATSARRTAARKAAAARASRSAIRSVAPSGGSNRRLGQAMAADRGWTGDQWTCLNNLWQKESGWSTQSGSPGGAYGIAQALPGSKMASAGPDWRNDAATQIRWGFGYISGRYGNPCGAWRHWQSHHWY</sequence>
<evidence type="ECO:0000256" key="1">
    <source>
        <dbReference type="SAM" id="MobiDB-lite"/>
    </source>
</evidence>
<dbReference type="EMBL" id="CAFBLM010000050">
    <property type="protein sequence ID" value="CAB4875863.1"/>
    <property type="molecule type" value="Genomic_DNA"/>
</dbReference>
<dbReference type="SUPFAM" id="SSF53955">
    <property type="entry name" value="Lysozyme-like"/>
    <property type="match status" value="1"/>
</dbReference>
<protein>
    <submittedName>
        <fullName evidence="2">Unannotated protein</fullName>
    </submittedName>
</protein>
<dbReference type="AlphaFoldDB" id="A0A6J7E819"/>
<gene>
    <name evidence="2" type="ORF">UFOPK3401_01072</name>
</gene>
<organism evidence="2">
    <name type="scientific">freshwater metagenome</name>
    <dbReference type="NCBI Taxonomy" id="449393"/>
    <lineage>
        <taxon>unclassified sequences</taxon>
        <taxon>metagenomes</taxon>
        <taxon>ecological metagenomes</taxon>
    </lineage>
</organism>
<dbReference type="InterPro" id="IPR023346">
    <property type="entry name" value="Lysozyme-like_dom_sf"/>
</dbReference>
<proteinExistence type="predicted"/>
<evidence type="ECO:0000313" key="2">
    <source>
        <dbReference type="EMBL" id="CAB4875863.1"/>
    </source>
</evidence>